<accession>A0A9W9SKD3</accession>
<gene>
    <name evidence="1" type="ORF">N7509_012453</name>
</gene>
<dbReference type="Proteomes" id="UP001147747">
    <property type="component" value="Unassembled WGS sequence"/>
</dbReference>
<reference evidence="1" key="1">
    <citation type="submission" date="2022-12" db="EMBL/GenBank/DDBJ databases">
        <authorList>
            <person name="Petersen C."/>
        </authorList>
    </citation>
    <scope>NUCLEOTIDE SEQUENCE</scope>
    <source>
        <strain evidence="1">IBT 29677</strain>
    </source>
</reference>
<keyword evidence="2" id="KW-1185">Reference proteome</keyword>
<proteinExistence type="predicted"/>
<reference evidence="1" key="2">
    <citation type="journal article" date="2023" name="IMA Fungus">
        <title>Comparative genomic study of the Penicillium genus elucidates a diverse pangenome and 15 lateral gene transfer events.</title>
        <authorList>
            <person name="Petersen C."/>
            <person name="Sorensen T."/>
            <person name="Nielsen M.R."/>
            <person name="Sondergaard T.E."/>
            <person name="Sorensen J.L."/>
            <person name="Fitzpatrick D.A."/>
            <person name="Frisvad J.C."/>
            <person name="Nielsen K.L."/>
        </authorList>
    </citation>
    <scope>NUCLEOTIDE SEQUENCE</scope>
    <source>
        <strain evidence="1">IBT 29677</strain>
    </source>
</reference>
<evidence type="ECO:0000313" key="2">
    <source>
        <dbReference type="Proteomes" id="UP001147747"/>
    </source>
</evidence>
<dbReference type="GeneID" id="81376070"/>
<organism evidence="1 2">
    <name type="scientific">Penicillium cosmopolitanum</name>
    <dbReference type="NCBI Taxonomy" id="1131564"/>
    <lineage>
        <taxon>Eukaryota</taxon>
        <taxon>Fungi</taxon>
        <taxon>Dikarya</taxon>
        <taxon>Ascomycota</taxon>
        <taxon>Pezizomycotina</taxon>
        <taxon>Eurotiomycetes</taxon>
        <taxon>Eurotiomycetidae</taxon>
        <taxon>Eurotiales</taxon>
        <taxon>Aspergillaceae</taxon>
        <taxon>Penicillium</taxon>
    </lineage>
</organism>
<dbReference type="Gene3D" id="2.40.320.10">
    <property type="entry name" value="Hypothetical Protein Pfu-838710-001"/>
    <property type="match status" value="1"/>
</dbReference>
<evidence type="ECO:0008006" key="3">
    <source>
        <dbReference type="Google" id="ProtNLM"/>
    </source>
</evidence>
<protein>
    <recommendedName>
        <fullName evidence="3">CYTH domain-containing protein</fullName>
    </recommendedName>
</protein>
<name>A0A9W9SKD3_9EURO</name>
<dbReference type="OrthoDB" id="4573177at2759"/>
<evidence type="ECO:0000313" key="1">
    <source>
        <dbReference type="EMBL" id="KAJ5379334.1"/>
    </source>
</evidence>
<dbReference type="RefSeq" id="XP_056483120.1">
    <property type="nucleotide sequence ID" value="XM_056637090.1"/>
</dbReference>
<sequence length="266" mass="29988">MTAIAISPTQTLPNMMPDYEIRLLLNPAVVLSPKHKLMDTVLSAFEISPTVTKLNVQFLDTSSQELFTADWIARIRKTEGQNDLELTYKKRYTITDSDIDAALTAANIDGFKAGNTKYEAQVEWGYQKKTLSISRKKTVPDHGNSGMDLPGTSNSQKMLIAEAPDKFDDWKPNKWGTGLLAVSRIFGPVLTRRSIGKWKRMKLYLEVWPLPDLAGTGYEYVVEASFKTESITEALVEQRNLAAFLQNKGWLLPHDSLKTQLIMERC</sequence>
<dbReference type="AlphaFoldDB" id="A0A9W9SKD3"/>
<dbReference type="EMBL" id="JAPZBU010000011">
    <property type="protein sequence ID" value="KAJ5379334.1"/>
    <property type="molecule type" value="Genomic_DNA"/>
</dbReference>
<comment type="caution">
    <text evidence="1">The sequence shown here is derived from an EMBL/GenBank/DDBJ whole genome shotgun (WGS) entry which is preliminary data.</text>
</comment>